<accession>A0ABN8FN72</accession>
<keyword evidence="5" id="KW-1185">Reference proteome</keyword>
<keyword evidence="2" id="KW-0012">Acyltransferase</keyword>
<dbReference type="CDD" id="cd04301">
    <property type="entry name" value="NAT_SF"/>
    <property type="match status" value="1"/>
</dbReference>
<keyword evidence="1" id="KW-0808">Transferase</keyword>
<evidence type="ECO:0000259" key="3">
    <source>
        <dbReference type="PROSITE" id="PS51186"/>
    </source>
</evidence>
<evidence type="ECO:0000256" key="1">
    <source>
        <dbReference type="ARBA" id="ARBA00022679"/>
    </source>
</evidence>
<dbReference type="Proteomes" id="UP000838749">
    <property type="component" value="Unassembled WGS sequence"/>
</dbReference>
<dbReference type="PANTHER" id="PTHR43420">
    <property type="entry name" value="ACETYLTRANSFERASE"/>
    <property type="match status" value="1"/>
</dbReference>
<dbReference type="PROSITE" id="PS51186">
    <property type="entry name" value="GNAT"/>
    <property type="match status" value="1"/>
</dbReference>
<feature type="domain" description="N-acetyltransferase" evidence="3">
    <location>
        <begin position="190"/>
        <end position="324"/>
    </location>
</feature>
<dbReference type="SUPFAM" id="SSF55729">
    <property type="entry name" value="Acyl-CoA N-acyltransferases (Nat)"/>
    <property type="match status" value="1"/>
</dbReference>
<dbReference type="InterPro" id="IPR000182">
    <property type="entry name" value="GNAT_dom"/>
</dbReference>
<gene>
    <name evidence="4" type="ORF">PAECIP111894_03144</name>
</gene>
<reference evidence="4" key="1">
    <citation type="submission" date="2021-12" db="EMBL/GenBank/DDBJ databases">
        <authorList>
            <person name="Criscuolo A."/>
        </authorList>
    </citation>
    <scope>NUCLEOTIDE SEQUENCE</scope>
    <source>
        <strain evidence="4">CIP111894</strain>
    </source>
</reference>
<evidence type="ECO:0000256" key="2">
    <source>
        <dbReference type="ARBA" id="ARBA00023315"/>
    </source>
</evidence>
<dbReference type="EMBL" id="CAKMAB010000015">
    <property type="protein sequence ID" value="CAH1056989.1"/>
    <property type="molecule type" value="Genomic_DNA"/>
</dbReference>
<protein>
    <recommendedName>
        <fullName evidence="3">N-acetyltransferase domain-containing protein</fullName>
    </recommendedName>
</protein>
<organism evidence="4 5">
    <name type="scientific">Paenibacillus pseudetheri</name>
    <dbReference type="NCBI Taxonomy" id="2897682"/>
    <lineage>
        <taxon>Bacteria</taxon>
        <taxon>Bacillati</taxon>
        <taxon>Bacillota</taxon>
        <taxon>Bacilli</taxon>
        <taxon>Bacillales</taxon>
        <taxon>Paenibacillaceae</taxon>
        <taxon>Paenibacillus</taxon>
    </lineage>
</organism>
<name>A0ABN8FN72_9BACL</name>
<evidence type="ECO:0000313" key="5">
    <source>
        <dbReference type="Proteomes" id="UP000838749"/>
    </source>
</evidence>
<comment type="caution">
    <text evidence="4">The sequence shown here is derived from an EMBL/GenBank/DDBJ whole genome shotgun (WGS) entry which is preliminary data.</text>
</comment>
<dbReference type="Pfam" id="PF00583">
    <property type="entry name" value="Acetyltransf_1"/>
    <property type="match status" value="1"/>
</dbReference>
<sequence length="324" mass="37678">MYAKIYMKRGFALTKSTILSSEGTTIRHFEQGDMPLLGELYNSVTSRGNAVFWWVGDEGNWENVYCAFENGKMVAKGQVEIINIVPPGRSKESRHSIYLNLKTIPEREEDHDLLESLYQTLLLRALELKETLSAEYKTTLCMGNNASEIANTKFFEKEKGFCQYNSLFKMNHTLNNSYTVPKLKKEFEFATWMMETPQEEDHYLELEAEVWPGTPLGKERLSQFKQNPLWNSMVVREGERVVGSLMVWQEEESGYIENVFVLEPWRRFGIARYMLSQALNYFRTHGLEEASLMVLTDNDSALHLYESVGFSLSSEERRYRIELL</sequence>
<proteinExistence type="predicted"/>
<evidence type="ECO:0000313" key="4">
    <source>
        <dbReference type="EMBL" id="CAH1056989.1"/>
    </source>
</evidence>
<dbReference type="InterPro" id="IPR050680">
    <property type="entry name" value="YpeA/RimI_acetyltransf"/>
</dbReference>
<dbReference type="Gene3D" id="3.40.630.30">
    <property type="match status" value="1"/>
</dbReference>
<dbReference type="InterPro" id="IPR016181">
    <property type="entry name" value="Acyl_CoA_acyltransferase"/>
</dbReference>